<evidence type="ECO:0000313" key="2">
    <source>
        <dbReference type="EMBL" id="SNQ62894.1"/>
    </source>
</evidence>
<dbReference type="SUPFAM" id="SSF54909">
    <property type="entry name" value="Dimeric alpha+beta barrel"/>
    <property type="match status" value="1"/>
</dbReference>
<dbReference type="AlphaFoldDB" id="A0A284VUB8"/>
<proteinExistence type="predicted"/>
<keyword evidence="3" id="KW-1185">Reference proteome</keyword>
<dbReference type="Pfam" id="PF03992">
    <property type="entry name" value="ABM"/>
    <property type="match status" value="1"/>
</dbReference>
<organism evidence="2 3">
    <name type="scientific">Candidatus Methanoperedens nitratireducens</name>
    <dbReference type="NCBI Taxonomy" id="1392998"/>
    <lineage>
        <taxon>Archaea</taxon>
        <taxon>Methanobacteriati</taxon>
        <taxon>Methanobacteriota</taxon>
        <taxon>Stenosarchaea group</taxon>
        <taxon>Methanomicrobia</taxon>
        <taxon>Methanosarcinales</taxon>
        <taxon>ANME-2 cluster</taxon>
        <taxon>Candidatus Methanoperedentaceae</taxon>
        <taxon>Candidatus Methanoperedens</taxon>
    </lineage>
</organism>
<feature type="domain" description="ABM" evidence="1">
    <location>
        <begin position="5"/>
        <end position="69"/>
    </location>
</feature>
<evidence type="ECO:0000259" key="1">
    <source>
        <dbReference type="Pfam" id="PF03992"/>
    </source>
</evidence>
<dbReference type="EMBL" id="FZMP01000247">
    <property type="protein sequence ID" value="SNQ62894.1"/>
    <property type="molecule type" value="Genomic_DNA"/>
</dbReference>
<name>A0A284VUB8_9EURY</name>
<gene>
    <name evidence="2" type="ORF">MNV_960007</name>
</gene>
<dbReference type="InterPro" id="IPR011008">
    <property type="entry name" value="Dimeric_a/b-barrel"/>
</dbReference>
<accession>A0A284VUB8</accession>
<evidence type="ECO:0000313" key="3">
    <source>
        <dbReference type="Proteomes" id="UP000218615"/>
    </source>
</evidence>
<sequence length="135" mass="15645">MNKLHVSARMKIRKGKLEGFKQQAAEIIRQTKEKDSGTLQYDWFLNSDRTECEIREVYESSEALAEHKHNLRKALGRLFEEFAYDHDVVVYGDLSPQLLEGARIMMPDVEIKVYSFLQGLESGREARRDLNGDLP</sequence>
<protein>
    <recommendedName>
        <fullName evidence="1">ABM domain-containing protein</fullName>
    </recommendedName>
</protein>
<reference evidence="3" key="1">
    <citation type="submission" date="2017-06" db="EMBL/GenBank/DDBJ databases">
        <authorList>
            <person name="Cremers G."/>
        </authorList>
    </citation>
    <scope>NUCLEOTIDE SEQUENCE [LARGE SCALE GENOMIC DNA]</scope>
</reference>
<dbReference type="InterPro" id="IPR007138">
    <property type="entry name" value="ABM_dom"/>
</dbReference>
<dbReference type="Proteomes" id="UP000218615">
    <property type="component" value="Unassembled WGS sequence"/>
</dbReference>
<dbReference type="Gene3D" id="3.30.70.100">
    <property type="match status" value="1"/>
</dbReference>